<evidence type="ECO:0000259" key="3">
    <source>
        <dbReference type="Pfam" id="PF00561"/>
    </source>
</evidence>
<dbReference type="InterPro" id="IPR029058">
    <property type="entry name" value="AB_hydrolase_fold"/>
</dbReference>
<dbReference type="GO" id="GO:0016811">
    <property type="term" value="F:hydrolase activity, acting on carbon-nitrogen (but not peptide) bonds, in linear amides"/>
    <property type="evidence" value="ECO:0007669"/>
    <property type="project" value="InterPro"/>
</dbReference>
<dbReference type="eggNOG" id="COG2267">
    <property type="taxonomic scope" value="Bacteria"/>
</dbReference>
<comment type="similarity">
    <text evidence="2">Belongs to the AB hydrolase superfamily. Hydrolase RutD family.</text>
</comment>
<evidence type="ECO:0000313" key="5">
    <source>
        <dbReference type="Proteomes" id="UP000028640"/>
    </source>
</evidence>
<dbReference type="InterPro" id="IPR019913">
    <property type="entry name" value="Pyrimidine_utilisation_RutD"/>
</dbReference>
<dbReference type="NCBIfam" id="TIGR03611">
    <property type="entry name" value="RutD"/>
    <property type="match status" value="1"/>
</dbReference>
<evidence type="ECO:0000313" key="4">
    <source>
        <dbReference type="EMBL" id="KFC80446.1"/>
    </source>
</evidence>
<keyword evidence="1 2" id="KW-0378">Hydrolase</keyword>
<dbReference type="Pfam" id="PF00561">
    <property type="entry name" value="Abhydrolase_1"/>
    <property type="match status" value="1"/>
</dbReference>
<dbReference type="GeneID" id="78380611"/>
<dbReference type="PRINTS" id="PR00111">
    <property type="entry name" value="ABHYDROLASE"/>
</dbReference>
<dbReference type="PANTHER" id="PTHR43433">
    <property type="entry name" value="HYDROLASE, ALPHA/BETA FOLD FAMILY PROTEIN"/>
    <property type="match status" value="1"/>
</dbReference>
<reference evidence="4 5" key="1">
    <citation type="submission" date="2014-05" db="EMBL/GenBank/DDBJ databases">
        <title>ATOL: Assembling a taxonomically balanced genome-scale reconstruction of the evolutionary history of the Enterobacteriaceae.</title>
        <authorList>
            <person name="Plunkett G.III."/>
            <person name="Neeno-Eckwall E.C."/>
            <person name="Glasner J.D."/>
            <person name="Perna N.T."/>
        </authorList>
    </citation>
    <scope>NUCLEOTIDE SEQUENCE [LARGE SCALE GENOMIC DNA]</scope>
    <source>
        <strain evidence="4 5">ATCC 33852</strain>
    </source>
</reference>
<proteinExistence type="inferred from homology"/>
<dbReference type="SUPFAM" id="SSF53474">
    <property type="entry name" value="alpha/beta-Hydrolases"/>
    <property type="match status" value="1"/>
</dbReference>
<dbReference type="RefSeq" id="WP_034791531.1">
    <property type="nucleotide sequence ID" value="NZ_JMPJ01000054.1"/>
</dbReference>
<keyword evidence="4" id="KW-0012">Acyltransferase</keyword>
<comment type="catalytic activity">
    <reaction evidence="2">
        <text>carbamate + 2 H(+) = NH4(+) + CO2</text>
        <dbReference type="Rhea" id="RHEA:15649"/>
        <dbReference type="ChEBI" id="CHEBI:13941"/>
        <dbReference type="ChEBI" id="CHEBI:15378"/>
        <dbReference type="ChEBI" id="CHEBI:16526"/>
        <dbReference type="ChEBI" id="CHEBI:28938"/>
    </reaction>
</comment>
<evidence type="ECO:0000256" key="1">
    <source>
        <dbReference type="ARBA" id="ARBA00022801"/>
    </source>
</evidence>
<dbReference type="GO" id="GO:0016746">
    <property type="term" value="F:acyltransferase activity"/>
    <property type="evidence" value="ECO:0007669"/>
    <property type="project" value="UniProtKB-KW"/>
</dbReference>
<dbReference type="EMBL" id="JMPJ01000054">
    <property type="protein sequence ID" value="KFC80446.1"/>
    <property type="molecule type" value="Genomic_DNA"/>
</dbReference>
<evidence type="ECO:0000256" key="2">
    <source>
        <dbReference type="HAMAP-Rule" id="MF_00832"/>
    </source>
</evidence>
<dbReference type="Proteomes" id="UP000028640">
    <property type="component" value="Unassembled WGS sequence"/>
</dbReference>
<sequence>MYYKVLGKDSPSVDTVVLSSGLGGVHGFWQPQLAMLAEHFRVVLYDQQGTGVSQGVVPAGYRMEDMADELAGLLNELQIERCHIVGHALGGIIGLHLALRYPALLQSLVVVNGWAKLDSQTRRCFEVRQNLLLNSGVDAYVQAQPLFLYPADWLSAHHDLLEQERQHQVAHFQGMENLLRRLEALMTSDLTDSLSQVIAPVLALSSKDDLLVPWHQSVSLAQALPHGEHQQMNYGGHAMSVTDSETFNTILLVWLQAHSRQPQPPFSSLNPTEIPWPKH</sequence>
<dbReference type="InterPro" id="IPR050471">
    <property type="entry name" value="AB_hydrolase"/>
</dbReference>
<feature type="domain" description="AB hydrolase-1" evidence="3">
    <location>
        <begin position="15"/>
        <end position="117"/>
    </location>
</feature>
<keyword evidence="4" id="KW-0808">Transferase</keyword>
<dbReference type="HAMAP" id="MF_00832">
    <property type="entry name" value="RutD"/>
    <property type="match status" value="1"/>
</dbReference>
<comment type="caution">
    <text evidence="4">The sequence shown here is derived from an EMBL/GenBank/DDBJ whole genome shotgun (WGS) entry which is preliminary data.</text>
</comment>
<protein>
    <recommendedName>
        <fullName evidence="2">Putative carbamate hydrolase RutD</fullName>
        <ecNumber evidence="2">3.5.1.-</ecNumber>
    </recommendedName>
    <alternativeName>
        <fullName evidence="2">Aminohydrolase</fullName>
    </alternativeName>
</protein>
<dbReference type="GO" id="GO:0019740">
    <property type="term" value="P:nitrogen utilization"/>
    <property type="evidence" value="ECO:0007669"/>
    <property type="project" value="UniProtKB-UniRule"/>
</dbReference>
<dbReference type="AlphaFoldDB" id="A0A085G9Q1"/>
<dbReference type="OrthoDB" id="9804723at2"/>
<dbReference type="GO" id="GO:0006212">
    <property type="term" value="P:uracil catabolic process"/>
    <property type="evidence" value="ECO:0007669"/>
    <property type="project" value="UniProtKB-UniRule"/>
</dbReference>
<organism evidence="4 5">
    <name type="scientific">Ewingella americana (strain ATCC 33852 / DSM 4580 / CCUG 14506 / JCM 5911 / LMG 7869 / NCTC 12157 / CDC 1468-78)</name>
    <dbReference type="NCBI Taxonomy" id="910964"/>
    <lineage>
        <taxon>Bacteria</taxon>
        <taxon>Pseudomonadati</taxon>
        <taxon>Pseudomonadota</taxon>
        <taxon>Gammaproteobacteria</taxon>
        <taxon>Enterobacterales</taxon>
        <taxon>Yersiniaceae</taxon>
        <taxon>Ewingella</taxon>
    </lineage>
</organism>
<dbReference type="Gene3D" id="3.40.50.1820">
    <property type="entry name" value="alpha/beta hydrolase"/>
    <property type="match status" value="1"/>
</dbReference>
<dbReference type="EC" id="3.5.1.-" evidence="2"/>
<dbReference type="InterPro" id="IPR000073">
    <property type="entry name" value="AB_hydrolase_1"/>
</dbReference>
<keyword evidence="5" id="KW-1185">Reference proteome</keyword>
<name>A0A085G9Q1_EWIA3</name>
<gene>
    <name evidence="2" type="primary">rutD</name>
    <name evidence="4" type="ORF">GEAM_2273</name>
</gene>
<accession>A0A085G9Q1</accession>
<dbReference type="PANTHER" id="PTHR43433:SF5">
    <property type="entry name" value="AB HYDROLASE-1 DOMAIN-CONTAINING PROTEIN"/>
    <property type="match status" value="1"/>
</dbReference>
<dbReference type="STRING" id="910964.GEAM_2273"/>
<comment type="function">
    <text evidence="2">Involved in pyrimidine catabolism. May facilitate the hydrolysis of carbamate, a reaction that can also occur spontaneously.</text>
</comment>